<dbReference type="Gene3D" id="3.30.450.20">
    <property type="entry name" value="PAS domain"/>
    <property type="match status" value="2"/>
</dbReference>
<accession>A0A3D9HVM0</accession>
<dbReference type="OrthoDB" id="7251575at2"/>
<dbReference type="InterPro" id="IPR035919">
    <property type="entry name" value="EAL_sf"/>
</dbReference>
<dbReference type="PROSITE" id="PS50113">
    <property type="entry name" value="PAC"/>
    <property type="match status" value="1"/>
</dbReference>
<dbReference type="CDD" id="cd01948">
    <property type="entry name" value="EAL"/>
    <property type="match status" value="1"/>
</dbReference>
<feature type="transmembrane region" description="Helical" evidence="1">
    <location>
        <begin position="109"/>
        <end position="129"/>
    </location>
</feature>
<evidence type="ECO:0000259" key="3">
    <source>
        <dbReference type="PROSITE" id="PS50113"/>
    </source>
</evidence>
<dbReference type="NCBIfam" id="TIGR00229">
    <property type="entry name" value="sensory_box"/>
    <property type="match status" value="2"/>
</dbReference>
<evidence type="ECO:0000259" key="5">
    <source>
        <dbReference type="PROSITE" id="PS50887"/>
    </source>
</evidence>
<dbReference type="InterPro" id="IPR000160">
    <property type="entry name" value="GGDEF_dom"/>
</dbReference>
<feature type="transmembrane region" description="Helical" evidence="1">
    <location>
        <begin position="79"/>
        <end position="97"/>
    </location>
</feature>
<dbReference type="InterPro" id="IPR052155">
    <property type="entry name" value="Biofilm_reg_signaling"/>
</dbReference>
<dbReference type="NCBIfam" id="TIGR00254">
    <property type="entry name" value="GGDEF"/>
    <property type="match status" value="1"/>
</dbReference>
<dbReference type="SUPFAM" id="SSF141868">
    <property type="entry name" value="EAL domain-like"/>
    <property type="match status" value="1"/>
</dbReference>
<dbReference type="PIRSF" id="PIRSF005925">
    <property type="entry name" value="Dos"/>
    <property type="match status" value="1"/>
</dbReference>
<feature type="domain" description="GGDEF" evidence="5">
    <location>
        <begin position="411"/>
        <end position="544"/>
    </location>
</feature>
<dbReference type="AlphaFoldDB" id="A0A3D9HVM0"/>
<feature type="domain" description="PAS" evidence="2">
    <location>
        <begin position="255"/>
        <end position="309"/>
    </location>
</feature>
<name>A0A3D9HVM0_9PROT</name>
<dbReference type="InterPro" id="IPR029787">
    <property type="entry name" value="Nucleotide_cyclase"/>
</dbReference>
<dbReference type="InterPro" id="IPR001633">
    <property type="entry name" value="EAL_dom"/>
</dbReference>
<dbReference type="InterPro" id="IPR000700">
    <property type="entry name" value="PAS-assoc_C"/>
</dbReference>
<dbReference type="FunFam" id="3.20.20.450:FF:000001">
    <property type="entry name" value="Cyclic di-GMP phosphodiesterase yahA"/>
    <property type="match status" value="1"/>
</dbReference>
<dbReference type="InterPro" id="IPR000014">
    <property type="entry name" value="PAS"/>
</dbReference>
<sequence>MQASDSLAVITEPAIETNSVSDGDSARGNMILVRLGRLAVSALFILLVTGLDVFVVTGHHMDSLYLLSLLFVMKSKDRADLFIVSTGVTLLGVSGALLKDGTAGHGVEWPYLATAVAVVWVVAVSIAIFKETLWTQDAILENIADGIVMLNDSLRIVRFNKSAEQIFGYDRNELKGAPFNVLLSEPEKQTVSQMLGDLILAGGSGKYLKTEVSGRRGDGSVFPLQLSVRAARVRGRRRYYAVLNDLTGQRETNEKLWKLSNAVEQSSAATIITDLSGRIEYVNRRFCELSGYEPDDVLGQNTRILRSDDPQNQNGPNIWQTINNGESWRGEFHNRKKNGEYYWVEAAISPIKKDGRITHFMSVQEDISVRKEYEAQLERQANYDDLTGFPNRLMAMERLGQALEIRNSQQTNVAVMIVDLDQFNAVNDTLGHHSGDLLIRETAFRIKQTLDKTATLARLGGDEFLVILPAINTAKLADKVASRILEAIEAPFVIDEQEIYVTASIGVSIAPDDGTDAHSLLKNADAALFLAKKDGRNTYRFFKAHMNEAALQRLEMVTKLRKAIANDELSVHYQPLFDIATGNLVTLEALIRWNHPKEGWIAPDQFIPVAEETGLIKDIGDQVLRRACADVKEIMYRLQRPVKVAVNISARQFKDGHFDEKVLGIIASQGIVPEYLELEITERLLMLDDPETAGILRRLAKAGVSLSIDDFGTGYSSLSYLKRYPFDVLKIDRAFVKDVTHDSQSAALVSAIIAMAQSLDLKVIAEGVEEEGQLAHLKKHGCDIAQGFLLGRPMSVADLTAKIHQWQMVELEAPVA</sequence>
<dbReference type="PROSITE" id="PS50887">
    <property type="entry name" value="GGDEF"/>
    <property type="match status" value="1"/>
</dbReference>
<proteinExistence type="predicted"/>
<dbReference type="PANTHER" id="PTHR44757:SF2">
    <property type="entry name" value="BIOFILM ARCHITECTURE MAINTENANCE PROTEIN MBAA"/>
    <property type="match status" value="1"/>
</dbReference>
<reference evidence="6 7" key="1">
    <citation type="submission" date="2018-07" db="EMBL/GenBank/DDBJ databases">
        <title>Genomic Encyclopedia of Type Strains, Phase III (KMG-III): the genomes of soil and plant-associated and newly described type strains.</title>
        <authorList>
            <person name="Whitman W."/>
        </authorList>
    </citation>
    <scope>NUCLEOTIDE SEQUENCE [LARGE SCALE GENOMIC DNA]</scope>
    <source>
        <strain evidence="6 7">CECT 8488</strain>
    </source>
</reference>
<feature type="domain" description="EAL" evidence="4">
    <location>
        <begin position="553"/>
        <end position="807"/>
    </location>
</feature>
<evidence type="ECO:0000313" key="7">
    <source>
        <dbReference type="Proteomes" id="UP000256845"/>
    </source>
</evidence>
<keyword evidence="1" id="KW-1133">Transmembrane helix</keyword>
<comment type="caution">
    <text evidence="6">The sequence shown here is derived from an EMBL/GenBank/DDBJ whole genome shotgun (WGS) entry which is preliminary data.</text>
</comment>
<dbReference type="CDD" id="cd01949">
    <property type="entry name" value="GGDEF"/>
    <property type="match status" value="1"/>
</dbReference>
<dbReference type="InterPro" id="IPR035965">
    <property type="entry name" value="PAS-like_dom_sf"/>
</dbReference>
<organism evidence="6 7">
    <name type="scientific">Aestuariispira insulae</name>
    <dbReference type="NCBI Taxonomy" id="1461337"/>
    <lineage>
        <taxon>Bacteria</taxon>
        <taxon>Pseudomonadati</taxon>
        <taxon>Pseudomonadota</taxon>
        <taxon>Alphaproteobacteria</taxon>
        <taxon>Rhodospirillales</taxon>
        <taxon>Kiloniellaceae</taxon>
        <taxon>Aestuariispira</taxon>
    </lineage>
</organism>
<evidence type="ECO:0000259" key="4">
    <source>
        <dbReference type="PROSITE" id="PS50883"/>
    </source>
</evidence>
<dbReference type="Proteomes" id="UP000256845">
    <property type="component" value="Unassembled WGS sequence"/>
</dbReference>
<evidence type="ECO:0000256" key="1">
    <source>
        <dbReference type="SAM" id="Phobius"/>
    </source>
</evidence>
<dbReference type="Gene3D" id="3.20.20.450">
    <property type="entry name" value="EAL domain"/>
    <property type="match status" value="1"/>
</dbReference>
<dbReference type="InterPro" id="IPR043128">
    <property type="entry name" value="Rev_trsase/Diguanyl_cyclase"/>
</dbReference>
<feature type="transmembrane region" description="Helical" evidence="1">
    <location>
        <begin position="38"/>
        <end position="58"/>
    </location>
</feature>
<dbReference type="CDD" id="cd00130">
    <property type="entry name" value="PAS"/>
    <property type="match status" value="2"/>
</dbReference>
<dbReference type="SMART" id="SM00052">
    <property type="entry name" value="EAL"/>
    <property type="match status" value="1"/>
</dbReference>
<dbReference type="SUPFAM" id="SSF55785">
    <property type="entry name" value="PYP-like sensor domain (PAS domain)"/>
    <property type="match status" value="2"/>
</dbReference>
<dbReference type="PANTHER" id="PTHR44757">
    <property type="entry name" value="DIGUANYLATE CYCLASE DGCP"/>
    <property type="match status" value="1"/>
</dbReference>
<dbReference type="Pfam" id="PF00990">
    <property type="entry name" value="GGDEF"/>
    <property type="match status" value="1"/>
</dbReference>
<dbReference type="Gene3D" id="3.30.70.270">
    <property type="match status" value="1"/>
</dbReference>
<dbReference type="RefSeq" id="WP_115934575.1">
    <property type="nucleotide sequence ID" value="NZ_QRDW01000001.1"/>
</dbReference>
<feature type="domain" description="PAS" evidence="2">
    <location>
        <begin position="139"/>
        <end position="202"/>
    </location>
</feature>
<keyword evidence="1" id="KW-0812">Transmembrane</keyword>
<feature type="domain" description="PAC" evidence="3">
    <location>
        <begin position="328"/>
        <end position="379"/>
    </location>
</feature>
<dbReference type="PROSITE" id="PS50112">
    <property type="entry name" value="PAS"/>
    <property type="match status" value="2"/>
</dbReference>
<evidence type="ECO:0000313" key="6">
    <source>
        <dbReference type="EMBL" id="RED53431.1"/>
    </source>
</evidence>
<protein>
    <submittedName>
        <fullName evidence="6">PAS domain S-box-containing protein/diguanylate cyclase (GGDEF)-like protein</fullName>
    </submittedName>
</protein>
<dbReference type="EMBL" id="QRDW01000001">
    <property type="protein sequence ID" value="RED53431.1"/>
    <property type="molecule type" value="Genomic_DNA"/>
</dbReference>
<keyword evidence="1" id="KW-0472">Membrane</keyword>
<dbReference type="Pfam" id="PF00563">
    <property type="entry name" value="EAL"/>
    <property type="match status" value="1"/>
</dbReference>
<dbReference type="SMART" id="SM00267">
    <property type="entry name" value="GGDEF"/>
    <property type="match status" value="1"/>
</dbReference>
<dbReference type="Pfam" id="PF13426">
    <property type="entry name" value="PAS_9"/>
    <property type="match status" value="2"/>
</dbReference>
<dbReference type="SMART" id="SM00086">
    <property type="entry name" value="PAC"/>
    <property type="match status" value="2"/>
</dbReference>
<evidence type="ECO:0000259" key="2">
    <source>
        <dbReference type="PROSITE" id="PS50112"/>
    </source>
</evidence>
<keyword evidence="7" id="KW-1185">Reference proteome</keyword>
<dbReference type="InterPro" id="IPR001610">
    <property type="entry name" value="PAC"/>
</dbReference>
<dbReference type="SUPFAM" id="SSF55073">
    <property type="entry name" value="Nucleotide cyclase"/>
    <property type="match status" value="1"/>
</dbReference>
<dbReference type="SMART" id="SM00091">
    <property type="entry name" value="PAS"/>
    <property type="match status" value="2"/>
</dbReference>
<gene>
    <name evidence="6" type="ORF">DFP90_101220</name>
</gene>
<dbReference type="InterPro" id="IPR012226">
    <property type="entry name" value="Diguanyl_cyclase/Pdiesterase"/>
</dbReference>
<dbReference type="PROSITE" id="PS50883">
    <property type="entry name" value="EAL"/>
    <property type="match status" value="1"/>
</dbReference>